<feature type="compositionally biased region" description="Basic and acidic residues" evidence="1">
    <location>
        <begin position="192"/>
        <end position="201"/>
    </location>
</feature>
<dbReference type="Pfam" id="PF04244">
    <property type="entry name" value="DPRP"/>
    <property type="match status" value="1"/>
</dbReference>
<evidence type="ECO:0000313" key="2">
    <source>
        <dbReference type="EMBL" id="PVZ08466.1"/>
    </source>
</evidence>
<name>A0A2U1F8I1_9PSEU</name>
<dbReference type="GO" id="GO:0016829">
    <property type="term" value="F:lyase activity"/>
    <property type="evidence" value="ECO:0007669"/>
    <property type="project" value="UniProtKB-KW"/>
</dbReference>
<dbReference type="Gene3D" id="3.40.50.620">
    <property type="entry name" value="HUPs"/>
    <property type="match status" value="1"/>
</dbReference>
<dbReference type="Gene3D" id="1.25.40.80">
    <property type="match status" value="1"/>
</dbReference>
<dbReference type="InterPro" id="IPR036134">
    <property type="entry name" value="Crypto/Photolyase_FAD-like_sf"/>
</dbReference>
<gene>
    <name evidence="2" type="ORF">C8D89_10860</name>
</gene>
<keyword evidence="3" id="KW-1185">Reference proteome</keyword>
<dbReference type="InterPro" id="IPR052551">
    <property type="entry name" value="UV-DNA_repair_photolyase"/>
</dbReference>
<dbReference type="InterPro" id="IPR014729">
    <property type="entry name" value="Rossmann-like_a/b/a_fold"/>
</dbReference>
<dbReference type="OrthoDB" id="5288100at2"/>
<feature type="region of interest" description="Disordered" evidence="1">
    <location>
        <begin position="190"/>
        <end position="222"/>
    </location>
</feature>
<dbReference type="InterPro" id="IPR007357">
    <property type="entry name" value="PhrB-like"/>
</dbReference>
<dbReference type="Gene3D" id="1.10.579.10">
    <property type="entry name" value="DNA Cyclobutane Dipyrimidine Photolyase, subunit A, domain 3"/>
    <property type="match status" value="1"/>
</dbReference>
<reference evidence="2 3" key="1">
    <citation type="submission" date="2018-04" db="EMBL/GenBank/DDBJ databases">
        <title>Genomic Encyclopedia of Type Strains, Phase IV (KMG-IV): sequencing the most valuable type-strain genomes for metagenomic binning, comparative biology and taxonomic classification.</title>
        <authorList>
            <person name="Goeker M."/>
        </authorList>
    </citation>
    <scope>NUCLEOTIDE SEQUENCE [LARGE SCALE GENOMIC DNA]</scope>
    <source>
        <strain evidence="2 3">DSM 45771</strain>
    </source>
</reference>
<organism evidence="2 3">
    <name type="scientific">Actinomycetospora cinnamomea</name>
    <dbReference type="NCBI Taxonomy" id="663609"/>
    <lineage>
        <taxon>Bacteria</taxon>
        <taxon>Bacillati</taxon>
        <taxon>Actinomycetota</taxon>
        <taxon>Actinomycetes</taxon>
        <taxon>Pseudonocardiales</taxon>
        <taxon>Pseudonocardiaceae</taxon>
        <taxon>Actinomycetospora</taxon>
    </lineage>
</organism>
<dbReference type="Gene3D" id="1.10.10.1710">
    <property type="entry name" value="Deoxyribodipyrimidine photolyase-related"/>
    <property type="match status" value="1"/>
</dbReference>
<dbReference type="RefSeq" id="WP_116709184.1">
    <property type="nucleotide sequence ID" value="NZ_QEKW01000008.1"/>
</dbReference>
<dbReference type="AlphaFoldDB" id="A0A2U1F8I1"/>
<dbReference type="PANTHER" id="PTHR38657">
    <property type="entry name" value="SLR1343 PROTEIN"/>
    <property type="match status" value="1"/>
</dbReference>
<protein>
    <submittedName>
        <fullName evidence="2">Deoxyribodipyrimidine photolyase-related protein</fullName>
    </submittedName>
</protein>
<proteinExistence type="predicted"/>
<dbReference type="Proteomes" id="UP000245639">
    <property type="component" value="Unassembled WGS sequence"/>
</dbReference>
<dbReference type="EMBL" id="QEKW01000008">
    <property type="protein sequence ID" value="PVZ08466.1"/>
    <property type="molecule type" value="Genomic_DNA"/>
</dbReference>
<keyword evidence="2" id="KW-0456">Lyase</keyword>
<evidence type="ECO:0000256" key="1">
    <source>
        <dbReference type="SAM" id="MobiDB-lite"/>
    </source>
</evidence>
<accession>A0A2U1F8I1</accession>
<comment type="caution">
    <text evidence="2">The sequence shown here is derived from an EMBL/GenBank/DDBJ whole genome shotgun (WGS) entry which is preliminary data.</text>
</comment>
<sequence>MTRRAAVGAVPEGVLETHGPGVDAALEESGAPADAPLWLFGDQLGPAVHGLPQHAEREVVLVESSAVLRRRRYHRQKLHLLLSGMRHLDAELGDRSIYHRTATYREALEKVGRPVVVHQPTSHTAVAFVEQLQTEGLVAAVLPTTTFARPRAEFEAWAGDDTSFTMENFYRNQRRRFDVLMEGESPVGGKWNLDHDNREPPPKNARTLGVTEPWWPTEDDVDDGVRRDLDGMDLPTVGRDGPRLFAVTADEARTALRHFVDHRLEEFGPHEDAILAGDPWMAHSLLSVPQNLGVLHPLEAVHAAEQAHRDGEARLNSVEGFVRQILGWREYIWHLYWHFGVGYTRRNEMGHRQGLPDWWTELDGDAVTAACLSDALDGVRDRGWVHHIPRLMVLGNHALQREYRPGALSEWFTTSFVDGFAWVMPPNVVGMSQHADGGKLATKPYASGGAYINRMSDHCGGCAFDPKVRVGEKACPFTAGYWQFVHRHQDLLRANQRTARAVATMDRLSDLEAVLEQEQHRERF</sequence>
<evidence type="ECO:0000313" key="3">
    <source>
        <dbReference type="Proteomes" id="UP000245639"/>
    </source>
</evidence>
<dbReference type="SUPFAM" id="SSF48173">
    <property type="entry name" value="Cryptochrome/photolyase FAD-binding domain"/>
    <property type="match status" value="1"/>
</dbReference>
<dbReference type="PANTHER" id="PTHR38657:SF1">
    <property type="entry name" value="SLR1343 PROTEIN"/>
    <property type="match status" value="1"/>
</dbReference>